<sequence>MTVFRWLIADGFIPSTSQGQLESHESLCIVNPHSNDASVQIKVFFEDRDPIEGIAVVCPSGRTRHIRVDTLTGSDGRTVPRGVPYAMELTCPLEVGVQLSRLDSTQSQLALMTVSGVRVST</sequence>
<dbReference type="KEGG" id="aac:Aaci_0707"/>
<dbReference type="SUPFAM" id="SSF89232">
    <property type="entry name" value="Hypothetical protein TM1070"/>
    <property type="match status" value="1"/>
</dbReference>
<reference evidence="2" key="1">
    <citation type="submission" date="2009-09" db="EMBL/GenBank/DDBJ databases">
        <title>The complete chromosome of Alicyclobacillus acidocaldarius subsp. acidocaldarius DSM 446.</title>
        <authorList>
            <consortium name="US DOE Joint Genome Institute (JGI-PGF)"/>
            <person name="Lucas S."/>
            <person name="Copeland A."/>
            <person name="Lapidus A."/>
            <person name="Glavina del Rio T."/>
            <person name="Dalin E."/>
            <person name="Tice H."/>
            <person name="Bruce D."/>
            <person name="Goodwin L."/>
            <person name="Pitluck S."/>
            <person name="Kyrpides N."/>
            <person name="Mavromatis K."/>
            <person name="Ivanova N."/>
            <person name="Ovchinnikova G."/>
            <person name="Chertkov O."/>
            <person name="Sims D."/>
            <person name="Brettin T."/>
            <person name="Detter J.C."/>
            <person name="Han C."/>
            <person name="Larimer F."/>
            <person name="Land M."/>
            <person name="Hauser L."/>
            <person name="Markowitz V."/>
            <person name="Cheng J.-F."/>
            <person name="Hugenholtz P."/>
            <person name="Woyke T."/>
            <person name="Wu D."/>
            <person name="Pukall R."/>
            <person name="Klenk H.-P."/>
            <person name="Eisen J.A."/>
        </authorList>
    </citation>
    <scope>NUCLEOTIDE SEQUENCE [LARGE SCALE GENOMIC DNA]</scope>
    <source>
        <strain evidence="2">ATCC 27009 / DSM 446 / BCRC 14685 / JCM 5260 / KCTC 1825 / NBRC 15652 / NCIMB 11725 / NRRL B-14509 / 104-IA</strain>
    </source>
</reference>
<evidence type="ECO:0000313" key="1">
    <source>
        <dbReference type="EMBL" id="ACV57752.1"/>
    </source>
</evidence>
<organism evidence="1 2">
    <name type="scientific">Alicyclobacillus acidocaldarius subsp. acidocaldarius (strain ATCC 27009 / DSM 446 / BCRC 14685 / JCM 5260 / KCTC 1825 / NBRC 15652 / NCIMB 11725 / NRRL B-14509 / 104-IA)</name>
    <name type="common">Bacillus acidocaldarius</name>
    <dbReference type="NCBI Taxonomy" id="521098"/>
    <lineage>
        <taxon>Bacteria</taxon>
        <taxon>Bacillati</taxon>
        <taxon>Bacillota</taxon>
        <taxon>Bacilli</taxon>
        <taxon>Bacillales</taxon>
        <taxon>Alicyclobacillaceae</taxon>
        <taxon>Alicyclobacillus</taxon>
    </lineage>
</organism>
<dbReference type="eggNOG" id="COG4288">
    <property type="taxonomic scope" value="Bacteria"/>
</dbReference>
<dbReference type="InterPro" id="IPR009794">
    <property type="entry name" value="ASRT"/>
</dbReference>
<proteinExistence type="predicted"/>
<dbReference type="AlphaFoldDB" id="C8WTL0"/>
<dbReference type="Gene3D" id="2.60.290.11">
    <property type="entry name" value="TM1070-like"/>
    <property type="match status" value="1"/>
</dbReference>
<dbReference type="HOGENOM" id="CLU_143451_0_0_9"/>
<keyword evidence="2" id="KW-1185">Reference proteome</keyword>
<accession>C8WTL0</accession>
<dbReference type="Proteomes" id="UP000001917">
    <property type="component" value="Chromosome"/>
</dbReference>
<evidence type="ECO:0000313" key="2">
    <source>
        <dbReference type="Proteomes" id="UP000001917"/>
    </source>
</evidence>
<dbReference type="Pfam" id="PF07100">
    <property type="entry name" value="ASRT"/>
    <property type="match status" value="1"/>
</dbReference>
<name>C8WTL0_ALIAD</name>
<dbReference type="STRING" id="521098.Aaci_0707"/>
<dbReference type="EMBL" id="CP001727">
    <property type="protein sequence ID" value="ACV57752.1"/>
    <property type="molecule type" value="Genomic_DNA"/>
</dbReference>
<dbReference type="InterPro" id="IPR036698">
    <property type="entry name" value="TM1070-like_sf"/>
</dbReference>
<protein>
    <submittedName>
        <fullName evidence="1">Uncharacterized protein</fullName>
    </submittedName>
</protein>
<gene>
    <name evidence="1" type="ordered locus">Aaci_0707</name>
</gene>
<reference evidence="1 2" key="2">
    <citation type="journal article" date="2010" name="Stand. Genomic Sci.">
        <title>Complete genome sequence of Alicyclobacillus acidocaldarius type strain (104-IA).</title>
        <authorList>
            <person name="Mavromatis K."/>
            <person name="Sikorski J."/>
            <person name="Lapidus A."/>
            <person name="Glavina Del Rio T."/>
            <person name="Copeland A."/>
            <person name="Tice H."/>
            <person name="Cheng J.F."/>
            <person name="Lucas S."/>
            <person name="Chen F."/>
            <person name="Nolan M."/>
            <person name="Bruce D."/>
            <person name="Goodwin L."/>
            <person name="Pitluck S."/>
            <person name="Ivanova N."/>
            <person name="Ovchinnikova G."/>
            <person name="Pati A."/>
            <person name="Chen A."/>
            <person name="Palaniappan K."/>
            <person name="Land M."/>
            <person name="Hauser L."/>
            <person name="Chang Y.J."/>
            <person name="Jeffries C.D."/>
            <person name="Chain P."/>
            <person name="Meincke L."/>
            <person name="Sims D."/>
            <person name="Chertkov O."/>
            <person name="Han C."/>
            <person name="Brettin T."/>
            <person name="Detter J.C."/>
            <person name="Wahrenburg C."/>
            <person name="Rohde M."/>
            <person name="Pukall R."/>
            <person name="Goker M."/>
            <person name="Bristow J."/>
            <person name="Eisen J.A."/>
            <person name="Markowitz V."/>
            <person name="Hugenholtz P."/>
            <person name="Klenk H.P."/>
            <person name="Kyrpides N.C."/>
        </authorList>
    </citation>
    <scope>NUCLEOTIDE SEQUENCE [LARGE SCALE GENOMIC DNA]</scope>
    <source>
        <strain evidence="2">ATCC 27009 / DSM 446 / BCRC 14685 / JCM 5260 / KCTC 1825 / NBRC 15652 / NCIMB 11725 / NRRL B-14509 / 104-IA</strain>
    </source>
</reference>